<dbReference type="Pfam" id="PF17284">
    <property type="entry name" value="Spermine_synt_N"/>
    <property type="match status" value="1"/>
</dbReference>
<dbReference type="InterPro" id="IPR001045">
    <property type="entry name" value="Spermi_synthase"/>
</dbReference>
<dbReference type="FunFam" id="3.40.50.150:FF:000013">
    <property type="entry name" value="Spermidine synthase"/>
    <property type="match status" value="1"/>
</dbReference>
<comment type="caution">
    <text evidence="6">The sequence shown here is derived from an EMBL/GenBank/DDBJ whole genome shotgun (WGS) entry which is preliminary data.</text>
</comment>
<accession>A0A0V1Q394</accession>
<dbReference type="CDD" id="cd02440">
    <property type="entry name" value="AdoMet_MTases"/>
    <property type="match status" value="1"/>
</dbReference>
<keyword evidence="2 3" id="KW-0808">Transferase</keyword>
<dbReference type="HAMAP" id="MF_00198">
    <property type="entry name" value="Spermidine_synth"/>
    <property type="match status" value="1"/>
</dbReference>
<feature type="active site" description="Proton acceptor" evidence="3">
    <location>
        <position position="186"/>
    </location>
</feature>
<evidence type="ECO:0000313" key="6">
    <source>
        <dbReference type="EMBL" id="KSA02838.1"/>
    </source>
</evidence>
<protein>
    <recommendedName>
        <fullName evidence="5">PABS domain-containing protein</fullName>
    </recommendedName>
</protein>
<dbReference type="NCBIfam" id="NF002010">
    <property type="entry name" value="PRK00811.1"/>
    <property type="match status" value="1"/>
</dbReference>
<comment type="similarity">
    <text evidence="1 4">Belongs to the spermidine/spermine synthase family.</text>
</comment>
<sequence length="314" mass="35678">MLIETPQIDLKSFEHACINVINNKYWFHETSAEGFPGQAFALEIEKILYHIHSQYQDILVFKSSTFGNVLVLNGIIQCTERDEFAYQELITHLPIMCHAKPRKVLVIGGGDCGVVRELIKHLDEGVDEITMVEIDDMVIKLLAKFLPGMAKFHNHPRVNIIIDDGFKYLKSLSTQTHDKYDVIITDSSDPEGPAEDFFQTNYFKLLSNALNPDGIVIMQSSENIWLNINYLKQLMQKAKQVFANVAYSQCYMPSYTSGQLGLIVATNDTSNVLNIPTRTFSADKELELFKYYSSSVHQASFVLPTWANKTLNHN</sequence>
<dbReference type="EMBL" id="LMYN01000019">
    <property type="protein sequence ID" value="KSA02838.1"/>
    <property type="molecule type" value="Genomic_DNA"/>
</dbReference>
<keyword evidence="3" id="KW-0620">Polyamine biosynthesis</keyword>
<evidence type="ECO:0000259" key="5">
    <source>
        <dbReference type="PROSITE" id="PS51006"/>
    </source>
</evidence>
<dbReference type="InterPro" id="IPR035246">
    <property type="entry name" value="Spermidine_synt_N"/>
</dbReference>
<dbReference type="Pfam" id="PF01564">
    <property type="entry name" value="Spermine_synth"/>
    <property type="match status" value="1"/>
</dbReference>
<dbReference type="SUPFAM" id="SSF53335">
    <property type="entry name" value="S-adenosyl-L-methionine-dependent methyltransferases"/>
    <property type="match status" value="1"/>
</dbReference>
<dbReference type="RefSeq" id="XP_015468940.1">
    <property type="nucleotide sequence ID" value="XM_015610265.1"/>
</dbReference>
<reference evidence="6 7" key="1">
    <citation type="submission" date="2015-11" db="EMBL/GenBank/DDBJ databases">
        <title>The genome of Debaryomyces fabryi.</title>
        <authorList>
            <person name="Tafer H."/>
            <person name="Lopandic K."/>
        </authorList>
    </citation>
    <scope>NUCLEOTIDE SEQUENCE [LARGE SCALE GENOMIC DNA]</scope>
    <source>
        <strain evidence="6 7">CBS 789</strain>
    </source>
</reference>
<organism evidence="6 7">
    <name type="scientific">Debaryomyces fabryi</name>
    <dbReference type="NCBI Taxonomy" id="58627"/>
    <lineage>
        <taxon>Eukaryota</taxon>
        <taxon>Fungi</taxon>
        <taxon>Dikarya</taxon>
        <taxon>Ascomycota</taxon>
        <taxon>Saccharomycotina</taxon>
        <taxon>Pichiomycetes</taxon>
        <taxon>Debaryomycetaceae</taxon>
        <taxon>Debaryomyces</taxon>
    </lineage>
</organism>
<dbReference type="GO" id="GO:0004766">
    <property type="term" value="F:spermidine synthase activity"/>
    <property type="evidence" value="ECO:0007669"/>
    <property type="project" value="TreeGrafter"/>
</dbReference>
<dbReference type="Proteomes" id="UP000054251">
    <property type="component" value="Unassembled WGS sequence"/>
</dbReference>
<dbReference type="GO" id="GO:0008295">
    <property type="term" value="P:spermidine biosynthetic process"/>
    <property type="evidence" value="ECO:0007669"/>
    <property type="project" value="TreeGrafter"/>
</dbReference>
<evidence type="ECO:0000256" key="4">
    <source>
        <dbReference type="RuleBase" id="RU003836"/>
    </source>
</evidence>
<keyword evidence="7" id="KW-1185">Reference proteome</keyword>
<dbReference type="OrthoDB" id="38125at2759"/>
<evidence type="ECO:0000256" key="1">
    <source>
        <dbReference type="ARBA" id="ARBA00007867"/>
    </source>
</evidence>
<dbReference type="GO" id="GO:0005829">
    <property type="term" value="C:cytosol"/>
    <property type="evidence" value="ECO:0007669"/>
    <property type="project" value="TreeGrafter"/>
</dbReference>
<dbReference type="NCBIfam" id="TIGR00417">
    <property type="entry name" value="speE"/>
    <property type="match status" value="1"/>
</dbReference>
<proteinExistence type="inferred from homology"/>
<feature type="domain" description="PABS" evidence="5">
    <location>
        <begin position="24"/>
        <end position="267"/>
    </location>
</feature>
<dbReference type="PROSITE" id="PS51006">
    <property type="entry name" value="PABS_2"/>
    <property type="match status" value="1"/>
</dbReference>
<dbReference type="PANTHER" id="PTHR11558:SF11">
    <property type="entry name" value="SPERMIDINE SYNTHASE"/>
    <property type="match status" value="1"/>
</dbReference>
<dbReference type="GeneID" id="26838444"/>
<evidence type="ECO:0000313" key="7">
    <source>
        <dbReference type="Proteomes" id="UP000054251"/>
    </source>
</evidence>
<dbReference type="PANTHER" id="PTHR11558">
    <property type="entry name" value="SPERMIDINE/SPERMINE SYNTHASE"/>
    <property type="match status" value="1"/>
</dbReference>
<dbReference type="InterPro" id="IPR037163">
    <property type="entry name" value="Spermidine_synt_N_sf"/>
</dbReference>
<name>A0A0V1Q394_9ASCO</name>
<dbReference type="PROSITE" id="PS01330">
    <property type="entry name" value="PABS_1"/>
    <property type="match status" value="1"/>
</dbReference>
<dbReference type="Gene3D" id="3.40.50.150">
    <property type="entry name" value="Vaccinia Virus protein VP39"/>
    <property type="match status" value="1"/>
</dbReference>
<dbReference type="InterPro" id="IPR029063">
    <property type="entry name" value="SAM-dependent_MTases_sf"/>
</dbReference>
<gene>
    <name evidence="6" type="ORF">AC631_01435</name>
</gene>
<evidence type="ECO:0000256" key="2">
    <source>
        <dbReference type="ARBA" id="ARBA00022679"/>
    </source>
</evidence>
<dbReference type="InterPro" id="IPR030374">
    <property type="entry name" value="PABS"/>
</dbReference>
<dbReference type="InterPro" id="IPR030373">
    <property type="entry name" value="PABS_CS"/>
</dbReference>
<evidence type="ECO:0000256" key="3">
    <source>
        <dbReference type="PROSITE-ProRule" id="PRU00354"/>
    </source>
</evidence>
<dbReference type="Gene3D" id="2.30.140.10">
    <property type="entry name" value="Spermidine synthase, tetramerisation domain"/>
    <property type="match status" value="1"/>
</dbReference>
<dbReference type="AlphaFoldDB" id="A0A0V1Q394"/>